<keyword evidence="7" id="KW-1185">Reference proteome</keyword>
<dbReference type="AlphaFoldDB" id="B2KBF7"/>
<evidence type="ECO:0000256" key="2">
    <source>
        <dbReference type="ARBA" id="ARBA00022481"/>
    </source>
</evidence>
<dbReference type="EMBL" id="CP001055">
    <property type="protein sequence ID" value="ACC97979.1"/>
    <property type="molecule type" value="Genomic_DNA"/>
</dbReference>
<dbReference type="PANTHER" id="PTHR30093:SF44">
    <property type="entry name" value="TYPE II SECRETION SYSTEM CORE PROTEIN G"/>
    <property type="match status" value="1"/>
</dbReference>
<evidence type="ECO:0000313" key="7">
    <source>
        <dbReference type="Proteomes" id="UP000001029"/>
    </source>
</evidence>
<evidence type="ECO:0000256" key="4">
    <source>
        <dbReference type="ARBA" id="ARBA00022989"/>
    </source>
</evidence>
<evidence type="ECO:0000313" key="6">
    <source>
        <dbReference type="EMBL" id="ACC97979.1"/>
    </source>
</evidence>
<keyword evidence="4" id="KW-1133">Transmembrane helix</keyword>
<dbReference type="PROSITE" id="PS00409">
    <property type="entry name" value="PROKAR_NTER_METHYL"/>
    <property type="match status" value="1"/>
</dbReference>
<dbReference type="KEGG" id="emi:Emin_0422"/>
<sequence>MKKGFTLIELLVVVLIIGILAAIALPQYTRAVEKTRVTGLFPLVRAIEQAQVRYHLATGSYAKTFDELDIEMPAGGTKLTDAKIEYNNFLCFLTNAQSSYNSVYCNSIKTKVQIEKYYNGHFICWAANGDLNAEKICQSITGKSVKDTTSSGQASGYFIVKAS</sequence>
<dbReference type="GO" id="GO:0016020">
    <property type="term" value="C:membrane"/>
    <property type="evidence" value="ECO:0007669"/>
    <property type="project" value="UniProtKB-SubCell"/>
</dbReference>
<dbReference type="InterPro" id="IPR012902">
    <property type="entry name" value="N_methyl_site"/>
</dbReference>
<dbReference type="InterPro" id="IPR045584">
    <property type="entry name" value="Pilin-like"/>
</dbReference>
<comment type="subcellular location">
    <subcellularLocation>
        <location evidence="1">Membrane</location>
        <topology evidence="1">Single-pass membrane protein</topology>
    </subcellularLocation>
</comment>
<name>B2KBF7_ELUMP</name>
<gene>
    <name evidence="6" type="ordered locus">Emin_0422</name>
</gene>
<dbReference type="Proteomes" id="UP000001029">
    <property type="component" value="Chromosome"/>
</dbReference>
<organism evidence="6 7">
    <name type="scientific">Elusimicrobium minutum (strain Pei191)</name>
    <dbReference type="NCBI Taxonomy" id="445932"/>
    <lineage>
        <taxon>Bacteria</taxon>
        <taxon>Pseudomonadati</taxon>
        <taxon>Elusimicrobiota</taxon>
        <taxon>Elusimicrobia</taxon>
        <taxon>Elusimicrobiales</taxon>
        <taxon>Elusimicrobiaceae</taxon>
        <taxon>Elusimicrobium</taxon>
    </lineage>
</organism>
<dbReference type="RefSeq" id="WP_012414594.1">
    <property type="nucleotide sequence ID" value="NC_010644.1"/>
</dbReference>
<evidence type="ECO:0000256" key="1">
    <source>
        <dbReference type="ARBA" id="ARBA00004167"/>
    </source>
</evidence>
<proteinExistence type="predicted"/>
<protein>
    <submittedName>
        <fullName evidence="6">PilE-like protein</fullName>
    </submittedName>
</protein>
<dbReference type="PANTHER" id="PTHR30093">
    <property type="entry name" value="GENERAL SECRETION PATHWAY PROTEIN G"/>
    <property type="match status" value="1"/>
</dbReference>
<keyword evidence="2" id="KW-0488">Methylation</keyword>
<reference evidence="6 7" key="1">
    <citation type="journal article" date="2009" name="Appl. Environ. Microbiol.">
        <title>Genomic analysis of 'Elusimicrobium minutum,' the first cultivated representative of the phylum 'Elusimicrobia' (formerly termite group 1).</title>
        <authorList>
            <person name="Herlemann D.P.R."/>
            <person name="Geissinger O."/>
            <person name="Ikeda-Ohtsubo W."/>
            <person name="Kunin V."/>
            <person name="Sun H."/>
            <person name="Lapidus A."/>
            <person name="Hugenholtz P."/>
            <person name="Brune A."/>
        </authorList>
    </citation>
    <scope>NUCLEOTIDE SEQUENCE [LARGE SCALE GENOMIC DNA]</scope>
    <source>
        <strain evidence="6 7">Pei191</strain>
    </source>
</reference>
<accession>B2KBF7</accession>
<dbReference type="Gene3D" id="3.30.700.10">
    <property type="entry name" value="Glycoprotein, Type 4 Pilin"/>
    <property type="match status" value="1"/>
</dbReference>
<evidence type="ECO:0000256" key="3">
    <source>
        <dbReference type="ARBA" id="ARBA00022692"/>
    </source>
</evidence>
<evidence type="ECO:0000256" key="5">
    <source>
        <dbReference type="ARBA" id="ARBA00023136"/>
    </source>
</evidence>
<dbReference type="HOGENOM" id="CLU_091705_3_0_0"/>
<dbReference type="Pfam" id="PF07963">
    <property type="entry name" value="N_methyl"/>
    <property type="match status" value="1"/>
</dbReference>
<keyword evidence="3" id="KW-0812">Transmembrane</keyword>
<keyword evidence="5" id="KW-0472">Membrane</keyword>
<dbReference type="SUPFAM" id="SSF54523">
    <property type="entry name" value="Pili subunits"/>
    <property type="match status" value="1"/>
</dbReference>
<dbReference type="NCBIfam" id="TIGR02532">
    <property type="entry name" value="IV_pilin_GFxxxE"/>
    <property type="match status" value="1"/>
</dbReference>